<feature type="transmembrane region" description="Helical" evidence="6">
    <location>
        <begin position="148"/>
        <end position="169"/>
    </location>
</feature>
<dbReference type="InterPro" id="IPR001123">
    <property type="entry name" value="LeuE-type"/>
</dbReference>
<dbReference type="PANTHER" id="PTHR30086:SF20">
    <property type="entry name" value="ARGININE EXPORTER PROTEIN ARGO-RELATED"/>
    <property type="match status" value="1"/>
</dbReference>
<dbReference type="Pfam" id="PF01810">
    <property type="entry name" value="LysE"/>
    <property type="match status" value="1"/>
</dbReference>
<evidence type="ECO:0000313" key="8">
    <source>
        <dbReference type="Proteomes" id="UP000185109"/>
    </source>
</evidence>
<evidence type="ECO:0000256" key="1">
    <source>
        <dbReference type="ARBA" id="ARBA00004651"/>
    </source>
</evidence>
<reference evidence="7 8" key="1">
    <citation type="submission" date="2016-09" db="EMBL/GenBank/DDBJ databases">
        <title>The complete genome sequences of Rhizobium gallicum, symbiovars gallicum and phaseoli, symbionts associated to common bean (Phaseolus vulgaris).</title>
        <authorList>
            <person name="Bustos P."/>
            <person name="Santamaria R.I."/>
            <person name="Perez-Carrascal O.M."/>
            <person name="Juarez S."/>
            <person name="Lozano L."/>
            <person name="Martinez-Flores I."/>
            <person name="Martinez-Romero E."/>
            <person name="Cevallos M."/>
            <person name="Romero D."/>
            <person name="Davila G."/>
            <person name="Gonzalez V."/>
        </authorList>
    </citation>
    <scope>NUCLEOTIDE SEQUENCE [LARGE SCALE GENOMIC DNA]</scope>
    <source>
        <strain evidence="7 8">8C-3</strain>
        <plasmid evidence="8">Plasmid prsp8c3c</plasmid>
    </source>
</reference>
<geneLocation type="plasmid" evidence="8">
    <name>prsp8c3c</name>
</geneLocation>
<keyword evidence="4 6" id="KW-1133">Transmembrane helix</keyword>
<evidence type="ECO:0000313" key="7">
    <source>
        <dbReference type="EMBL" id="APO79755.1"/>
    </source>
</evidence>
<dbReference type="PANTHER" id="PTHR30086">
    <property type="entry name" value="ARGININE EXPORTER PROTEIN ARGO"/>
    <property type="match status" value="1"/>
</dbReference>
<feature type="transmembrane region" description="Helical" evidence="6">
    <location>
        <begin position="41"/>
        <end position="65"/>
    </location>
</feature>
<comment type="subcellular location">
    <subcellularLocation>
        <location evidence="1">Cell membrane</location>
        <topology evidence="1">Multi-pass membrane protein</topology>
    </subcellularLocation>
</comment>
<name>A0A1L5PI58_RHIET</name>
<dbReference type="RefSeq" id="WP_074065429.1">
    <property type="nucleotide sequence ID" value="NZ_CP017244.1"/>
</dbReference>
<evidence type="ECO:0000256" key="6">
    <source>
        <dbReference type="SAM" id="Phobius"/>
    </source>
</evidence>
<organism evidence="7 8">
    <name type="scientific">Rhizobium etli 8C-3</name>
    <dbReference type="NCBI Taxonomy" id="538025"/>
    <lineage>
        <taxon>Bacteria</taxon>
        <taxon>Pseudomonadati</taxon>
        <taxon>Pseudomonadota</taxon>
        <taxon>Alphaproteobacteria</taxon>
        <taxon>Hyphomicrobiales</taxon>
        <taxon>Rhizobiaceae</taxon>
        <taxon>Rhizobium/Agrobacterium group</taxon>
        <taxon>Rhizobium</taxon>
    </lineage>
</organism>
<keyword evidence="2" id="KW-1003">Cell membrane</keyword>
<protein>
    <submittedName>
        <fullName evidence="7">LysE family amino acid efflux protein</fullName>
    </submittedName>
</protein>
<sequence>MDLSGLIAYCSALAIAAIIPGPQIVAIVAQSLRSGYRLAGWMTAGMVLGDIIYLAAALAGLAYIAETFTTLLIVIKWAGVAYLSWLAVQFWRADPTAGSIPAAHESGRSAFMSGILITLGNPKSVLFYVSILPTVIDVSRVSMADALLLAAVTGIILSIAQYPFALAGARARHALSSPRAVKLMNRGAAVCMGGTATAIATRQ</sequence>
<gene>
    <name evidence="7" type="ORF">AM571_PC02026</name>
</gene>
<dbReference type="Proteomes" id="UP000185109">
    <property type="component" value="Plasmid pRsp8C3c"/>
</dbReference>
<evidence type="ECO:0000256" key="3">
    <source>
        <dbReference type="ARBA" id="ARBA00022692"/>
    </source>
</evidence>
<dbReference type="PIRSF" id="PIRSF006324">
    <property type="entry name" value="LeuE"/>
    <property type="match status" value="1"/>
</dbReference>
<keyword evidence="5 6" id="KW-0472">Membrane</keyword>
<dbReference type="AlphaFoldDB" id="A0A1L5PI58"/>
<proteinExistence type="predicted"/>
<accession>A0A1L5PI58</accession>
<keyword evidence="7" id="KW-0614">Plasmid</keyword>
<evidence type="ECO:0000256" key="2">
    <source>
        <dbReference type="ARBA" id="ARBA00022475"/>
    </source>
</evidence>
<feature type="transmembrane region" description="Helical" evidence="6">
    <location>
        <begin position="6"/>
        <end position="29"/>
    </location>
</feature>
<keyword evidence="3 6" id="KW-0812">Transmembrane</keyword>
<dbReference type="GO" id="GO:0015171">
    <property type="term" value="F:amino acid transmembrane transporter activity"/>
    <property type="evidence" value="ECO:0007669"/>
    <property type="project" value="TreeGrafter"/>
</dbReference>
<feature type="transmembrane region" description="Helical" evidence="6">
    <location>
        <begin position="71"/>
        <end position="91"/>
    </location>
</feature>
<dbReference type="GO" id="GO:0005886">
    <property type="term" value="C:plasma membrane"/>
    <property type="evidence" value="ECO:0007669"/>
    <property type="project" value="UniProtKB-SubCell"/>
</dbReference>
<dbReference type="EMBL" id="CP017244">
    <property type="protein sequence ID" value="APO79755.1"/>
    <property type="molecule type" value="Genomic_DNA"/>
</dbReference>
<evidence type="ECO:0000256" key="5">
    <source>
        <dbReference type="ARBA" id="ARBA00023136"/>
    </source>
</evidence>
<evidence type="ECO:0000256" key="4">
    <source>
        <dbReference type="ARBA" id="ARBA00022989"/>
    </source>
</evidence>